<keyword evidence="8" id="KW-1185">Reference proteome</keyword>
<evidence type="ECO:0000256" key="1">
    <source>
        <dbReference type="ARBA" id="ARBA00004141"/>
    </source>
</evidence>
<dbReference type="PROSITE" id="PS50244">
    <property type="entry name" value="S5A_REDUCTASE"/>
    <property type="match status" value="1"/>
</dbReference>
<proteinExistence type="inferred from homology"/>
<keyword evidence="5 6" id="KW-0472">Membrane</keyword>
<name>A0A6P3ZCA5_ZIZJJ</name>
<dbReference type="PANTHER" id="PTHR10556:SF35">
    <property type="entry name" value="3-OXO-5-ALPHA-STEROID 4-DEHYDROGENASE FAMILY PROTEIN"/>
    <property type="match status" value="1"/>
</dbReference>
<dbReference type="InterPro" id="IPR039357">
    <property type="entry name" value="SRD5A/TECR"/>
</dbReference>
<dbReference type="GeneID" id="132799092"/>
<comment type="similarity">
    <text evidence="2">Belongs to the steroid 5-alpha reductase family.</text>
</comment>
<evidence type="ECO:0000256" key="6">
    <source>
        <dbReference type="SAM" id="Phobius"/>
    </source>
</evidence>
<evidence type="ECO:0000256" key="5">
    <source>
        <dbReference type="ARBA" id="ARBA00023136"/>
    </source>
</evidence>
<feature type="transmembrane region" description="Helical" evidence="6">
    <location>
        <begin position="195"/>
        <end position="216"/>
    </location>
</feature>
<dbReference type="InterPro" id="IPR001104">
    <property type="entry name" value="3-oxo-5_a-steroid_4-DH_C"/>
</dbReference>
<feature type="transmembrane region" description="Helical" evidence="6">
    <location>
        <begin position="121"/>
        <end position="143"/>
    </location>
</feature>
<dbReference type="RefSeq" id="XP_015876337.3">
    <property type="nucleotide sequence ID" value="XM_016020851.4"/>
</dbReference>
<accession>A0A6P3ZCA5</accession>
<feature type="transmembrane region" description="Helical" evidence="6">
    <location>
        <begin position="15"/>
        <end position="33"/>
    </location>
</feature>
<dbReference type="AlphaFoldDB" id="A0A6P3ZCA5"/>
<dbReference type="Proteomes" id="UP001652623">
    <property type="component" value="Chromosome 8"/>
</dbReference>
<feature type="transmembrane region" description="Helical" evidence="6">
    <location>
        <begin position="155"/>
        <end position="174"/>
    </location>
</feature>
<dbReference type="Pfam" id="PF02544">
    <property type="entry name" value="Steroid_dh"/>
    <property type="match status" value="1"/>
</dbReference>
<dbReference type="Gene3D" id="1.20.120.1630">
    <property type="match status" value="1"/>
</dbReference>
<dbReference type="GO" id="GO:0016627">
    <property type="term" value="F:oxidoreductase activity, acting on the CH-CH group of donors"/>
    <property type="evidence" value="ECO:0007669"/>
    <property type="project" value="InterPro"/>
</dbReference>
<organism evidence="8 9">
    <name type="scientific">Ziziphus jujuba</name>
    <name type="common">Chinese jujube</name>
    <name type="synonym">Ziziphus sativa</name>
    <dbReference type="NCBI Taxonomy" id="326968"/>
    <lineage>
        <taxon>Eukaryota</taxon>
        <taxon>Viridiplantae</taxon>
        <taxon>Streptophyta</taxon>
        <taxon>Embryophyta</taxon>
        <taxon>Tracheophyta</taxon>
        <taxon>Spermatophyta</taxon>
        <taxon>Magnoliopsida</taxon>
        <taxon>eudicotyledons</taxon>
        <taxon>Gunneridae</taxon>
        <taxon>Pentapetalae</taxon>
        <taxon>rosids</taxon>
        <taxon>fabids</taxon>
        <taxon>Rosales</taxon>
        <taxon>Rhamnaceae</taxon>
        <taxon>Paliureae</taxon>
        <taxon>Ziziphus</taxon>
    </lineage>
</organism>
<evidence type="ECO:0000313" key="8">
    <source>
        <dbReference type="Proteomes" id="UP001652623"/>
    </source>
</evidence>
<dbReference type="PANTHER" id="PTHR10556">
    <property type="entry name" value="3-OXO-5-ALPHA-STEROID 4-DEHYDROGENASE"/>
    <property type="match status" value="1"/>
</dbReference>
<feature type="transmembrane region" description="Helical" evidence="6">
    <location>
        <begin position="91"/>
        <end position="109"/>
    </location>
</feature>
<keyword evidence="3 6" id="KW-0812">Transmembrane</keyword>
<feature type="domain" description="3-oxo-5-alpha-steroid 4-dehydrogenase C-terminal" evidence="7">
    <location>
        <begin position="157"/>
        <end position="266"/>
    </location>
</feature>
<feature type="transmembrane region" description="Helical" evidence="6">
    <location>
        <begin position="222"/>
        <end position="242"/>
    </location>
</feature>
<evidence type="ECO:0000256" key="3">
    <source>
        <dbReference type="ARBA" id="ARBA00022692"/>
    </source>
</evidence>
<evidence type="ECO:0000313" key="9">
    <source>
        <dbReference type="RefSeq" id="XP_015876337.3"/>
    </source>
</evidence>
<sequence>MMLLQWFIFPPPPSVFIKAMSVISLTSIAILGFSEMRGKHLNYSKFWNSNSQNSTSKRQIKLSGRAGMLLLYTPAFLAAFISLLLLPHHHIRFVLLNSALALHFFKRIFEVLFVHRFSSDMVLNSAIVISLSYFSSTSTMIYAQKLTQGLPEPPIDLMYFGIVLFLIGIFGNFYHHYILSNLRGNGEKEYKIPKGGLFGFVICPHYLFEIIMFVGVSSVSQTLYAFCFTIGTFFYLMGRSYATRRWYHSKFEDFPQHIKALIPYIF</sequence>
<evidence type="ECO:0000259" key="7">
    <source>
        <dbReference type="Pfam" id="PF02544"/>
    </source>
</evidence>
<dbReference type="GO" id="GO:0016020">
    <property type="term" value="C:membrane"/>
    <property type="evidence" value="ECO:0007669"/>
    <property type="project" value="UniProtKB-SubCell"/>
</dbReference>
<protein>
    <submittedName>
        <fullName evidence="9">Uncharacterized protein LOC132799092 isoform X1</fullName>
    </submittedName>
</protein>
<feature type="transmembrane region" description="Helical" evidence="6">
    <location>
        <begin position="66"/>
        <end position="85"/>
    </location>
</feature>
<evidence type="ECO:0000256" key="2">
    <source>
        <dbReference type="ARBA" id="ARBA00007742"/>
    </source>
</evidence>
<comment type="subcellular location">
    <subcellularLocation>
        <location evidence="1">Membrane</location>
        <topology evidence="1">Multi-pass membrane protein</topology>
    </subcellularLocation>
</comment>
<dbReference type="InParanoid" id="A0A6P3ZCA5"/>
<gene>
    <name evidence="9" type="primary">LOC132799092</name>
</gene>
<reference evidence="9" key="1">
    <citation type="submission" date="2025-08" db="UniProtKB">
        <authorList>
            <consortium name="RefSeq"/>
        </authorList>
    </citation>
    <scope>IDENTIFICATION</scope>
    <source>
        <tissue evidence="9">Seedling</tissue>
    </source>
</reference>
<dbReference type="GO" id="GO:0006629">
    <property type="term" value="P:lipid metabolic process"/>
    <property type="evidence" value="ECO:0007669"/>
    <property type="project" value="InterPro"/>
</dbReference>
<keyword evidence="4 6" id="KW-1133">Transmembrane helix</keyword>
<evidence type="ECO:0000256" key="4">
    <source>
        <dbReference type="ARBA" id="ARBA00022989"/>
    </source>
</evidence>